<keyword evidence="1" id="KW-0812">Transmembrane</keyword>
<dbReference type="EMBL" id="LAZR01018063">
    <property type="protein sequence ID" value="KKL97859.1"/>
    <property type="molecule type" value="Genomic_DNA"/>
</dbReference>
<name>A0A0F9GGB8_9ZZZZ</name>
<proteinExistence type="predicted"/>
<dbReference type="AlphaFoldDB" id="A0A0F9GGB8"/>
<keyword evidence="1" id="KW-0472">Membrane</keyword>
<comment type="caution">
    <text evidence="2">The sequence shown here is derived from an EMBL/GenBank/DDBJ whole genome shotgun (WGS) entry which is preliminary data.</text>
</comment>
<reference evidence="2" key="1">
    <citation type="journal article" date="2015" name="Nature">
        <title>Complex archaea that bridge the gap between prokaryotes and eukaryotes.</title>
        <authorList>
            <person name="Spang A."/>
            <person name="Saw J.H."/>
            <person name="Jorgensen S.L."/>
            <person name="Zaremba-Niedzwiedzka K."/>
            <person name="Martijn J."/>
            <person name="Lind A.E."/>
            <person name="van Eijk R."/>
            <person name="Schleper C."/>
            <person name="Guy L."/>
            <person name="Ettema T.J."/>
        </authorList>
    </citation>
    <scope>NUCLEOTIDE SEQUENCE</scope>
</reference>
<feature type="transmembrane region" description="Helical" evidence="1">
    <location>
        <begin position="42"/>
        <end position="62"/>
    </location>
</feature>
<accession>A0A0F9GGB8</accession>
<organism evidence="2">
    <name type="scientific">marine sediment metagenome</name>
    <dbReference type="NCBI Taxonomy" id="412755"/>
    <lineage>
        <taxon>unclassified sequences</taxon>
        <taxon>metagenomes</taxon>
        <taxon>ecological metagenomes</taxon>
    </lineage>
</organism>
<sequence length="133" mass="14581">ILLVGLCFALGVFLTYLALGMGALKAIQLFSVSNNVSKIITYAAAAFAFVLGAVSLRDYVVYRRTGKPSSMKLGLPKPIKTKIHDVMRSKLSTQRISPHRFNRPVRLVCLVILTSSGCTPQILLSARLNYLLL</sequence>
<evidence type="ECO:0000313" key="2">
    <source>
        <dbReference type="EMBL" id="KKL97859.1"/>
    </source>
</evidence>
<gene>
    <name evidence="2" type="ORF">LCGC14_1830240</name>
</gene>
<evidence type="ECO:0000256" key="1">
    <source>
        <dbReference type="SAM" id="Phobius"/>
    </source>
</evidence>
<protein>
    <submittedName>
        <fullName evidence="2">Uncharacterized protein</fullName>
    </submittedName>
</protein>
<feature type="non-terminal residue" evidence="2">
    <location>
        <position position="1"/>
    </location>
</feature>
<keyword evidence="1" id="KW-1133">Transmembrane helix</keyword>